<evidence type="ECO:0000256" key="5">
    <source>
        <dbReference type="SAM" id="Coils"/>
    </source>
</evidence>
<feature type="region of interest" description="Disordered" evidence="6">
    <location>
        <begin position="444"/>
        <end position="474"/>
    </location>
</feature>
<sequence>MGDSKPVNGDASIMEQLGKAFIELKSHEENSENKVQWKEIEEYFHNYEMLLKTKSSELEEKRKAFEEKESEIRRLIAEREEVVAAKEQHMLDRIQEVKDSAVALIMEAQEKYKLTTPDSVDVDGSAGNKVCNSLNDDDPDALYDPEEFSPFKSGEHAGAVDVQPRQELLQFCEQMDAKGLLNFIMENQKNLVAICREIPIALKCASDPAQFVLDSLEGFYPSDQTIPEGNRRDAAFQGMRRSCVTLLESLAPLLLGAEGSGSDHPLNPETKERAKAIADEWKPRLVEAGIDAANGNSLEADAFLQLLVSFRISSEFEEDELCKIVLAIARRRQAPELCRSLGITHKIPGIVEALINSGRQADAVHFIQAFDLAENFPPVPLLKTYLKDLRRNTQGKPGNAGSGGTQNNGNAQELAALKAVIKCVVEYKLEGEYPLEPLQKRAAQLEKAKGDKKRVGESAKHHQPKKARTNGGGYYGYRNPPVAFNRQHLQQQFTAVLKHT</sequence>
<keyword evidence="8" id="KW-1185">Reference proteome</keyword>
<evidence type="ECO:0000313" key="8">
    <source>
        <dbReference type="Proteomes" id="UP001420932"/>
    </source>
</evidence>
<dbReference type="GO" id="GO:0030154">
    <property type="term" value="P:cell differentiation"/>
    <property type="evidence" value="ECO:0007669"/>
    <property type="project" value="UniProtKB-KW"/>
</dbReference>
<keyword evidence="3 4" id="KW-0287">Flowering</keyword>
<feature type="coiled-coil region" evidence="5">
    <location>
        <begin position="51"/>
        <end position="111"/>
    </location>
</feature>
<feature type="compositionally biased region" description="Basic and acidic residues" evidence="6">
    <location>
        <begin position="444"/>
        <end position="460"/>
    </location>
</feature>
<dbReference type="InterPro" id="IPR012474">
    <property type="entry name" value="Frigida"/>
</dbReference>
<gene>
    <name evidence="7" type="ORF">Syun_004620</name>
</gene>
<comment type="caution">
    <text evidence="7">The sequence shown here is derived from an EMBL/GenBank/DDBJ whole genome shotgun (WGS) entry which is preliminary data.</text>
</comment>
<dbReference type="Proteomes" id="UP001420932">
    <property type="component" value="Unassembled WGS sequence"/>
</dbReference>
<evidence type="ECO:0000256" key="6">
    <source>
        <dbReference type="SAM" id="MobiDB-lite"/>
    </source>
</evidence>
<organism evidence="7 8">
    <name type="scientific">Stephania yunnanensis</name>
    <dbReference type="NCBI Taxonomy" id="152371"/>
    <lineage>
        <taxon>Eukaryota</taxon>
        <taxon>Viridiplantae</taxon>
        <taxon>Streptophyta</taxon>
        <taxon>Embryophyta</taxon>
        <taxon>Tracheophyta</taxon>
        <taxon>Spermatophyta</taxon>
        <taxon>Magnoliopsida</taxon>
        <taxon>Ranunculales</taxon>
        <taxon>Menispermaceae</taxon>
        <taxon>Menispermoideae</taxon>
        <taxon>Cissampelideae</taxon>
        <taxon>Stephania</taxon>
    </lineage>
</organism>
<dbReference type="GO" id="GO:0009908">
    <property type="term" value="P:flower development"/>
    <property type="evidence" value="ECO:0007669"/>
    <property type="project" value="UniProtKB-KW"/>
</dbReference>
<evidence type="ECO:0000256" key="2">
    <source>
        <dbReference type="ARBA" id="ARBA00022782"/>
    </source>
</evidence>
<dbReference type="PANTHER" id="PTHR31791:SF41">
    <property type="entry name" value="FRIGIDA-LIKE PROTEIN"/>
    <property type="match status" value="1"/>
</dbReference>
<reference evidence="7 8" key="1">
    <citation type="submission" date="2024-01" db="EMBL/GenBank/DDBJ databases">
        <title>Genome assemblies of Stephania.</title>
        <authorList>
            <person name="Yang L."/>
        </authorList>
    </citation>
    <scope>NUCLEOTIDE SEQUENCE [LARGE SCALE GENOMIC DNA]</scope>
    <source>
        <strain evidence="7">YNDBR</strain>
        <tissue evidence="7">Leaf</tissue>
    </source>
</reference>
<accession>A0AAP0Q1F7</accession>
<comment type="similarity">
    <text evidence="1 4">Belongs to the Frigida family.</text>
</comment>
<dbReference type="Pfam" id="PF07899">
    <property type="entry name" value="Frigida"/>
    <property type="match status" value="1"/>
</dbReference>
<evidence type="ECO:0000256" key="4">
    <source>
        <dbReference type="RuleBase" id="RU364012"/>
    </source>
</evidence>
<evidence type="ECO:0000256" key="3">
    <source>
        <dbReference type="ARBA" id="ARBA00023089"/>
    </source>
</evidence>
<keyword evidence="2 4" id="KW-0221">Differentiation</keyword>
<evidence type="ECO:0000313" key="7">
    <source>
        <dbReference type="EMBL" id="KAK9163718.1"/>
    </source>
</evidence>
<evidence type="ECO:0000256" key="1">
    <source>
        <dbReference type="ARBA" id="ARBA00008956"/>
    </source>
</evidence>
<name>A0AAP0Q1F7_9MAGN</name>
<dbReference type="AlphaFoldDB" id="A0AAP0Q1F7"/>
<keyword evidence="5" id="KW-0175">Coiled coil</keyword>
<protein>
    <recommendedName>
        <fullName evidence="4">FRIGIDA-like protein</fullName>
    </recommendedName>
</protein>
<proteinExistence type="inferred from homology"/>
<dbReference type="EMBL" id="JBBNAF010000002">
    <property type="protein sequence ID" value="KAK9163718.1"/>
    <property type="molecule type" value="Genomic_DNA"/>
</dbReference>
<keyword evidence="4" id="KW-0217">Developmental protein</keyword>
<dbReference type="PANTHER" id="PTHR31791">
    <property type="entry name" value="FRIGIDA-LIKE PROTEIN 3-RELATED"/>
    <property type="match status" value="1"/>
</dbReference>